<name>A0AAE2D9E3_SCHME</name>
<comment type="caution">
    <text evidence="4">The sequence shown here is derived from an EMBL/GenBank/DDBJ whole genome shotgun (WGS) entry which is preliminary data.</text>
</comment>
<dbReference type="InterPro" id="IPR043988">
    <property type="entry name" value="CCZ1/INTU_longin_2"/>
</dbReference>
<proteinExistence type="inferred from homology"/>
<reference evidence="4" key="1">
    <citation type="submission" date="2022-04" db="EMBL/GenBank/DDBJ databases">
        <authorList>
            <person name="Xu L."/>
            <person name="Lv Z."/>
        </authorList>
    </citation>
    <scope>NUCLEOTIDE SEQUENCE</scope>
    <source>
        <strain evidence="4">LV_2022a</strain>
    </source>
</reference>
<comment type="similarity">
    <text evidence="1">Belongs to the CCZ1 family.</text>
</comment>
<feature type="domain" description="CCZ1/INTU/HSP4 first Longin" evidence="2">
    <location>
        <begin position="14"/>
        <end position="131"/>
    </location>
</feature>
<dbReference type="AlphaFoldDB" id="A0AAE2D9E3"/>
<dbReference type="EMBL" id="JALJAT010000001">
    <property type="protein sequence ID" value="KAK4476109.1"/>
    <property type="molecule type" value="Genomic_DNA"/>
</dbReference>
<evidence type="ECO:0008006" key="6">
    <source>
        <dbReference type="Google" id="ProtNLM"/>
    </source>
</evidence>
<evidence type="ECO:0000256" key="1">
    <source>
        <dbReference type="ARBA" id="ARBA00005352"/>
    </source>
</evidence>
<protein>
    <recommendedName>
        <fullName evidence="6">Vacuolar fusion protein CCZ1</fullName>
    </recommendedName>
</protein>
<evidence type="ECO:0000313" key="4">
    <source>
        <dbReference type="EMBL" id="KAK4476109.1"/>
    </source>
</evidence>
<evidence type="ECO:0000259" key="2">
    <source>
        <dbReference type="Pfam" id="PF19031"/>
    </source>
</evidence>
<dbReference type="Pfam" id="PF19031">
    <property type="entry name" value="Intu_longin_1"/>
    <property type="match status" value="1"/>
</dbReference>
<sequence length="501" mass="57808">MIMFVIERPKVLELFVYDRGACDKEVDEFKKILYFFPNEKSLNDQLNSIGLSEAIVTFTNSFNSSCTSVRTKKTKRIFKSLTPSIQVVIVISLPSITNTINDNLIENDYLHNEIVEAVLSIACDTFELFHGKVSEIVKNYDYEILKGKLEHFFSRYLRTMLFEYCDILDCFNGIQFISIEPTDFGRVHGLLNRIGYSFNCIEHSAFFFEGRLVYSSLDLAYVRHVYHYLNSFLFIEQPDLSHTVAITTKSKHLGRYLVGPKDLSNLSQQFKCPLICSPDSKLPNCQLITYQSLRVVLCLLVRGTDPIPMEFFVEFDRMVGPRLTLLADRLASSNLCSFMDGSIFPLHLMECTADSNVHVLPTVSNIAVYEEGISNAIEDLNYIDSPLASIYSNRFIYWNPSTCSIMTTLHFYTESGKRPIKGAKPILDTMVNLREEFSLRPYSWHDEITVRLDPHCWVVCRRSNGREVYMVFIIKPESMHKLEQAIRRVYETTFRGLFLLD</sequence>
<keyword evidence="5" id="KW-1185">Reference proteome</keyword>
<dbReference type="Pfam" id="PF19032">
    <property type="entry name" value="Intu_longin_2"/>
    <property type="match status" value="1"/>
</dbReference>
<evidence type="ECO:0000259" key="3">
    <source>
        <dbReference type="Pfam" id="PF19032"/>
    </source>
</evidence>
<dbReference type="InterPro" id="IPR013176">
    <property type="entry name" value="Ccz1"/>
</dbReference>
<gene>
    <name evidence="4" type="ORF">MN116_001331</name>
</gene>
<feature type="domain" description="CCZ1/INTU second Longin" evidence="3">
    <location>
        <begin position="201"/>
        <end position="305"/>
    </location>
</feature>
<organism evidence="4 5">
    <name type="scientific">Schistosoma mekongi</name>
    <name type="common">Parasitic worm</name>
    <dbReference type="NCBI Taxonomy" id="38744"/>
    <lineage>
        <taxon>Eukaryota</taxon>
        <taxon>Metazoa</taxon>
        <taxon>Spiralia</taxon>
        <taxon>Lophotrochozoa</taxon>
        <taxon>Platyhelminthes</taxon>
        <taxon>Trematoda</taxon>
        <taxon>Digenea</taxon>
        <taxon>Strigeidida</taxon>
        <taxon>Schistosomatoidea</taxon>
        <taxon>Schistosomatidae</taxon>
        <taxon>Schistosoma</taxon>
    </lineage>
</organism>
<dbReference type="Proteomes" id="UP001292079">
    <property type="component" value="Unassembled WGS sequence"/>
</dbReference>
<dbReference type="InterPro" id="IPR043987">
    <property type="entry name" value="CCZ1/INTU/HSP4_longin_1"/>
</dbReference>
<dbReference type="GO" id="GO:0016192">
    <property type="term" value="P:vesicle-mediated transport"/>
    <property type="evidence" value="ECO:0007669"/>
    <property type="project" value="InterPro"/>
</dbReference>
<dbReference type="GO" id="GO:0035658">
    <property type="term" value="C:Mon1-Ccz1 complex"/>
    <property type="evidence" value="ECO:0007669"/>
    <property type="project" value="InterPro"/>
</dbReference>
<dbReference type="PANTHER" id="PTHR13056">
    <property type="entry name" value="VACUOLAR FUSION PROTEIN CCZ1 HOMOLOG-RELATED"/>
    <property type="match status" value="1"/>
</dbReference>
<accession>A0AAE2D9E3</accession>
<dbReference type="PANTHER" id="PTHR13056:SF0">
    <property type="entry name" value="VACUOLAR FUSION PROTEIN CCZ1 HOMOLOG-RELATED"/>
    <property type="match status" value="1"/>
</dbReference>
<reference evidence="4" key="2">
    <citation type="journal article" date="2023" name="Infect Dis Poverty">
        <title>Chromosome-scale genome of the human blood fluke Schistosoma mekongi and its implications for public health.</title>
        <authorList>
            <person name="Zhou M."/>
            <person name="Xu L."/>
            <person name="Xu D."/>
            <person name="Chen W."/>
            <person name="Khan J."/>
            <person name="Hu Y."/>
            <person name="Huang H."/>
            <person name="Wei H."/>
            <person name="Zhang Y."/>
            <person name="Chusongsang P."/>
            <person name="Tanasarnprasert K."/>
            <person name="Hu X."/>
            <person name="Limpanont Y."/>
            <person name="Lv Z."/>
        </authorList>
    </citation>
    <scope>NUCLEOTIDE SEQUENCE</scope>
    <source>
        <strain evidence="4">LV_2022a</strain>
    </source>
</reference>
<evidence type="ECO:0000313" key="5">
    <source>
        <dbReference type="Proteomes" id="UP001292079"/>
    </source>
</evidence>